<proteinExistence type="predicted"/>
<dbReference type="PROSITE" id="PS51257">
    <property type="entry name" value="PROKAR_LIPOPROTEIN"/>
    <property type="match status" value="1"/>
</dbReference>
<sequence length="151" mass="17091">MKAIYLLTVVLLAGCAQAPAIYNPSFVEESKLATINQYKPEKNNYEHLAYVHEVYTTENIKVIKPIPINASHKSIQLQAGNYRFVFRCGNGVTYSFPELTATIEAGVAYTMYCEEVVKKDAFLSLDLISMLKINLVRSNEFSTESIKTIYY</sequence>
<keyword evidence="3" id="KW-1185">Reference proteome</keyword>
<accession>A0ABV8V0F6</accession>
<evidence type="ECO:0000313" key="3">
    <source>
        <dbReference type="Proteomes" id="UP001595840"/>
    </source>
</evidence>
<name>A0ABV8V0F6_9GAMM</name>
<comment type="caution">
    <text evidence="2">The sequence shown here is derived from an EMBL/GenBank/DDBJ whole genome shotgun (WGS) entry which is preliminary data.</text>
</comment>
<feature type="chain" id="PRO_5045180670" description="Lipoprotein" evidence="1">
    <location>
        <begin position="19"/>
        <end position="151"/>
    </location>
</feature>
<dbReference type="RefSeq" id="WP_290260364.1">
    <property type="nucleotide sequence ID" value="NZ_JAUFQG010000004.1"/>
</dbReference>
<dbReference type="EMBL" id="JBHSCX010000003">
    <property type="protein sequence ID" value="MFC4361049.1"/>
    <property type="molecule type" value="Genomic_DNA"/>
</dbReference>
<keyword evidence="1" id="KW-0732">Signal</keyword>
<organism evidence="2 3">
    <name type="scientific">Simiduia curdlanivorans</name>
    <dbReference type="NCBI Taxonomy" id="1492769"/>
    <lineage>
        <taxon>Bacteria</taxon>
        <taxon>Pseudomonadati</taxon>
        <taxon>Pseudomonadota</taxon>
        <taxon>Gammaproteobacteria</taxon>
        <taxon>Cellvibrionales</taxon>
        <taxon>Cellvibrionaceae</taxon>
        <taxon>Simiduia</taxon>
    </lineage>
</organism>
<evidence type="ECO:0000256" key="1">
    <source>
        <dbReference type="SAM" id="SignalP"/>
    </source>
</evidence>
<evidence type="ECO:0008006" key="4">
    <source>
        <dbReference type="Google" id="ProtNLM"/>
    </source>
</evidence>
<dbReference type="Proteomes" id="UP001595840">
    <property type="component" value="Unassembled WGS sequence"/>
</dbReference>
<evidence type="ECO:0000313" key="2">
    <source>
        <dbReference type="EMBL" id="MFC4361049.1"/>
    </source>
</evidence>
<reference evidence="3" key="1">
    <citation type="journal article" date="2019" name="Int. J. Syst. Evol. Microbiol.">
        <title>The Global Catalogue of Microorganisms (GCM) 10K type strain sequencing project: providing services to taxonomists for standard genome sequencing and annotation.</title>
        <authorList>
            <consortium name="The Broad Institute Genomics Platform"/>
            <consortium name="The Broad Institute Genome Sequencing Center for Infectious Disease"/>
            <person name="Wu L."/>
            <person name="Ma J."/>
        </authorList>
    </citation>
    <scope>NUCLEOTIDE SEQUENCE [LARGE SCALE GENOMIC DNA]</scope>
    <source>
        <strain evidence="3">CECT 8570</strain>
    </source>
</reference>
<feature type="signal peptide" evidence="1">
    <location>
        <begin position="1"/>
        <end position="18"/>
    </location>
</feature>
<gene>
    <name evidence="2" type="ORF">ACFOX3_01985</name>
</gene>
<protein>
    <recommendedName>
        <fullName evidence="4">Lipoprotein</fullName>
    </recommendedName>
</protein>